<keyword evidence="2" id="KW-0472">Membrane</keyword>
<evidence type="ECO:0000313" key="4">
    <source>
        <dbReference type="Proteomes" id="UP000198210"/>
    </source>
</evidence>
<dbReference type="InterPro" id="IPR008965">
    <property type="entry name" value="CBM2/CBM3_carb-bd_dom_sf"/>
</dbReference>
<dbReference type="RefSeq" id="WP_088972192.1">
    <property type="nucleotide sequence ID" value="NZ_JBHLYF010000004.1"/>
</dbReference>
<keyword evidence="2" id="KW-0812">Transmembrane</keyword>
<reference evidence="3 4" key="1">
    <citation type="submission" date="2016-06" db="EMBL/GenBank/DDBJ databases">
        <authorList>
            <person name="Kjaerup R.B."/>
            <person name="Dalgaard T.S."/>
            <person name="Juul-Madsen H.R."/>
        </authorList>
    </citation>
    <scope>NUCLEOTIDE SEQUENCE [LARGE SCALE GENOMIC DNA]</scope>
    <source>
        <strain evidence="3 4">DSM 45097</strain>
    </source>
</reference>
<dbReference type="Proteomes" id="UP000198210">
    <property type="component" value="Chromosome I"/>
</dbReference>
<dbReference type="InterPro" id="IPR012291">
    <property type="entry name" value="CBM2_carb-bd_dom_sf"/>
</dbReference>
<gene>
    <name evidence="3" type="ORF">GA0074704_4338</name>
</gene>
<dbReference type="AlphaFoldDB" id="A0A1C5JBS6"/>
<name>A0A1C5JBS6_9ACTN</name>
<dbReference type="SUPFAM" id="SSF49384">
    <property type="entry name" value="Carbohydrate-binding domain"/>
    <property type="match status" value="1"/>
</dbReference>
<accession>A0A1C5JBS6</accession>
<dbReference type="GO" id="GO:0030247">
    <property type="term" value="F:polysaccharide binding"/>
    <property type="evidence" value="ECO:0007669"/>
    <property type="project" value="InterPro"/>
</dbReference>
<feature type="compositionally biased region" description="Low complexity" evidence="1">
    <location>
        <begin position="89"/>
        <end position="122"/>
    </location>
</feature>
<dbReference type="Gene3D" id="2.60.40.290">
    <property type="match status" value="1"/>
</dbReference>
<evidence type="ECO:0000256" key="1">
    <source>
        <dbReference type="SAM" id="MobiDB-lite"/>
    </source>
</evidence>
<keyword evidence="4" id="KW-1185">Reference proteome</keyword>
<feature type="transmembrane region" description="Helical" evidence="2">
    <location>
        <begin position="20"/>
        <end position="42"/>
    </location>
</feature>
<organism evidence="3 4">
    <name type="scientific">Micromonospora siamensis</name>
    <dbReference type="NCBI Taxonomy" id="299152"/>
    <lineage>
        <taxon>Bacteria</taxon>
        <taxon>Bacillati</taxon>
        <taxon>Actinomycetota</taxon>
        <taxon>Actinomycetes</taxon>
        <taxon>Micromonosporales</taxon>
        <taxon>Micromonosporaceae</taxon>
        <taxon>Micromonospora</taxon>
    </lineage>
</organism>
<evidence type="ECO:0000313" key="3">
    <source>
        <dbReference type="EMBL" id="SCG67988.1"/>
    </source>
</evidence>
<evidence type="ECO:0008006" key="5">
    <source>
        <dbReference type="Google" id="ProtNLM"/>
    </source>
</evidence>
<protein>
    <recommendedName>
        <fullName evidence="5">Cellulose binding domain-containing protein</fullName>
    </recommendedName>
</protein>
<dbReference type="GO" id="GO:0004553">
    <property type="term" value="F:hydrolase activity, hydrolyzing O-glycosyl compounds"/>
    <property type="evidence" value="ECO:0007669"/>
    <property type="project" value="InterPro"/>
</dbReference>
<evidence type="ECO:0000256" key="2">
    <source>
        <dbReference type="SAM" id="Phobius"/>
    </source>
</evidence>
<dbReference type="EMBL" id="LT607751">
    <property type="protein sequence ID" value="SCG67988.1"/>
    <property type="molecule type" value="Genomic_DNA"/>
</dbReference>
<feature type="region of interest" description="Disordered" evidence="1">
    <location>
        <begin position="86"/>
        <end position="122"/>
    </location>
</feature>
<proteinExistence type="predicted"/>
<keyword evidence="2" id="KW-1133">Transmembrane helix</keyword>
<sequence length="233" mass="23203">MDDRIAARPGARSAPAVLTSVPWLVVLVGAGLLAVLLVFAMLSFRGTEHQAVPPPAPPLYLPTLPASPSSAGPVSTGDAPVVAVQATRSPQASASPSGSPSASARPTATRSAGSPSASGAPPVVLGSASGRLTARYQVVASNRDSFDAVLRVDNGSDEARQWQVELGFAGNVKRAEPLSGGVSVGADGGGYVVGGTSALGAGQATTVTVRFFRNGTGDQPWQCTVDGAACTIG</sequence>